<reference evidence="1 2" key="1">
    <citation type="submission" date="2022-06" db="EMBL/GenBank/DDBJ databases">
        <title>Genomic Encyclopedia of Archaeal and Bacterial Type Strains, Phase II (KMG-II): from individual species to whole genera.</title>
        <authorList>
            <person name="Goeker M."/>
        </authorList>
    </citation>
    <scope>NUCLEOTIDE SEQUENCE [LARGE SCALE GENOMIC DNA]</scope>
    <source>
        <strain evidence="1 2">DSM 44255</strain>
    </source>
</reference>
<proteinExistence type="predicted"/>
<protein>
    <recommendedName>
        <fullName evidence="3">Tetratricopeptide repeat protein</fullName>
    </recommendedName>
</protein>
<comment type="caution">
    <text evidence="1">The sequence shown here is derived from an EMBL/GenBank/DDBJ whole genome shotgun (WGS) entry which is preliminary data.</text>
</comment>
<keyword evidence="2" id="KW-1185">Reference proteome</keyword>
<organism evidence="1 2">
    <name type="scientific">Actinokineospora diospyrosa</name>
    <dbReference type="NCBI Taxonomy" id="103728"/>
    <lineage>
        <taxon>Bacteria</taxon>
        <taxon>Bacillati</taxon>
        <taxon>Actinomycetota</taxon>
        <taxon>Actinomycetes</taxon>
        <taxon>Pseudonocardiales</taxon>
        <taxon>Pseudonocardiaceae</taxon>
        <taxon>Actinokineospora</taxon>
    </lineage>
</organism>
<sequence>MSTNHPRRQPRTAVAKAEDLFATSTPDDEPTWLVRYGQAHLDRDAGRALFFLALNGGGHEQAQRRLDAAITRFPEGHSRGKALAKADLAAPMMACGEPHEAVALGNDALASVGSVRSDRVNDALKRLAEAARGHRTVPEVRDLAQRVRRTLRSQTG</sequence>
<dbReference type="Proteomes" id="UP001205185">
    <property type="component" value="Unassembled WGS sequence"/>
</dbReference>
<dbReference type="EMBL" id="JAMTCO010000019">
    <property type="protein sequence ID" value="MCP2273965.1"/>
    <property type="molecule type" value="Genomic_DNA"/>
</dbReference>
<accession>A0ABT1IMU9</accession>
<evidence type="ECO:0000313" key="2">
    <source>
        <dbReference type="Proteomes" id="UP001205185"/>
    </source>
</evidence>
<dbReference type="RefSeq" id="WP_253891152.1">
    <property type="nucleotide sequence ID" value="NZ_BAAAVB010000010.1"/>
</dbReference>
<evidence type="ECO:0008006" key="3">
    <source>
        <dbReference type="Google" id="ProtNLM"/>
    </source>
</evidence>
<evidence type="ECO:0000313" key="1">
    <source>
        <dbReference type="EMBL" id="MCP2273965.1"/>
    </source>
</evidence>
<name>A0ABT1IMU9_9PSEU</name>
<gene>
    <name evidence="1" type="ORF">LV75_006497</name>
</gene>